<comment type="caution">
    <text evidence="1">The sequence shown here is derived from an EMBL/GenBank/DDBJ whole genome shotgun (WGS) entry which is preliminary data.</text>
</comment>
<gene>
    <name evidence="1" type="ORF">DVH24_035484</name>
</gene>
<dbReference type="GO" id="GO:0032469">
    <property type="term" value="P:endoplasmic reticulum calcium ion homeostasis"/>
    <property type="evidence" value="ECO:0007669"/>
    <property type="project" value="InterPro"/>
</dbReference>
<reference evidence="1 2" key="1">
    <citation type="submission" date="2018-10" db="EMBL/GenBank/DDBJ databases">
        <title>A high-quality apple genome assembly.</title>
        <authorList>
            <person name="Hu J."/>
        </authorList>
    </citation>
    <scope>NUCLEOTIDE SEQUENCE [LARGE SCALE GENOMIC DNA]</scope>
    <source>
        <strain evidence="2">cv. HFTH1</strain>
        <tissue evidence="1">Young leaf</tissue>
    </source>
</reference>
<accession>A0A498J5E1</accession>
<dbReference type="EMBL" id="RDQH01000335">
    <property type="protein sequence ID" value="RXH90720.1"/>
    <property type="molecule type" value="Genomic_DNA"/>
</dbReference>
<dbReference type="GO" id="GO:0005789">
    <property type="term" value="C:endoplasmic reticulum membrane"/>
    <property type="evidence" value="ECO:0007669"/>
    <property type="project" value="InterPro"/>
</dbReference>
<dbReference type="PANTHER" id="PTHR20917">
    <property type="entry name" value="PNAS-RELATED"/>
    <property type="match status" value="1"/>
</dbReference>
<organism evidence="1 2">
    <name type="scientific">Malus domestica</name>
    <name type="common">Apple</name>
    <name type="synonym">Pyrus malus</name>
    <dbReference type="NCBI Taxonomy" id="3750"/>
    <lineage>
        <taxon>Eukaryota</taxon>
        <taxon>Viridiplantae</taxon>
        <taxon>Streptophyta</taxon>
        <taxon>Embryophyta</taxon>
        <taxon>Tracheophyta</taxon>
        <taxon>Spermatophyta</taxon>
        <taxon>Magnoliopsida</taxon>
        <taxon>eudicotyledons</taxon>
        <taxon>Gunneridae</taxon>
        <taxon>Pentapetalae</taxon>
        <taxon>rosids</taxon>
        <taxon>fabids</taxon>
        <taxon>Rosales</taxon>
        <taxon>Rosaceae</taxon>
        <taxon>Amygdaloideae</taxon>
        <taxon>Maleae</taxon>
        <taxon>Malus</taxon>
    </lineage>
</organism>
<dbReference type="GO" id="GO:0005262">
    <property type="term" value="F:calcium channel activity"/>
    <property type="evidence" value="ECO:0007669"/>
    <property type="project" value="InterPro"/>
</dbReference>
<protein>
    <submittedName>
        <fullName evidence="1">Uncharacterized protein</fullName>
    </submittedName>
</protein>
<dbReference type="AlphaFoldDB" id="A0A498J5E1"/>
<dbReference type="Proteomes" id="UP000290289">
    <property type="component" value="Chromosome 9"/>
</dbReference>
<evidence type="ECO:0000313" key="1">
    <source>
        <dbReference type="EMBL" id="RXH90720.1"/>
    </source>
</evidence>
<proteinExistence type="predicted"/>
<name>A0A498J5E1_MALDO</name>
<sequence length="173" mass="19196">MHTASYLPLRPRGAVVCEAISWALIYRTNSYKSVRSSIDKAAKKLEAMKTDSSSSAATTTTALKWVTWCCPELPRILVQKLFRLRQAATLAPTFEDNHVLVKLLKHMSAHSKGDLTILHILFPVSTVLSMPSLMNHGPLNLDVLFVNAGLDVYDNWCSRTTTQVGHSSQSLEN</sequence>
<keyword evidence="2" id="KW-1185">Reference proteome</keyword>
<dbReference type="STRING" id="3750.A0A498J5E1"/>
<dbReference type="InterPro" id="IPR008559">
    <property type="entry name" value="TMCO1"/>
</dbReference>
<dbReference type="PANTHER" id="PTHR20917:SF0">
    <property type="entry name" value="CALCIUM LOAD-ACTIVATED CALCIUM CHANNEL"/>
    <property type="match status" value="1"/>
</dbReference>
<evidence type="ECO:0000313" key="2">
    <source>
        <dbReference type="Proteomes" id="UP000290289"/>
    </source>
</evidence>